<reference evidence="1" key="5">
    <citation type="submission" date="2019-09" db="EMBL/GenBank/DDBJ databases">
        <authorList>
            <person name="Ross B.D."/>
            <person name="Verster A.J."/>
            <person name="Radey M.C."/>
            <person name="Schmidtke D.T."/>
            <person name="Pope C.E."/>
            <person name="Hoffman L.R."/>
            <person name="Hajjar A.M."/>
            <person name="Peterson S.B."/>
            <person name="Borenstein E."/>
            <person name="Mougous J.D."/>
        </authorList>
    </citation>
    <scope>NUCLEOTIDE SEQUENCE</scope>
    <source>
        <strain evidence="1">H204</strain>
    </source>
</reference>
<reference evidence="1" key="3">
    <citation type="journal article" date="2019" name="bioRxiv">
        <title>Acquired interbacterial defense systems protect against interspecies antagonism in the human gut microbiome.</title>
        <authorList>
            <person name="Ross B.D."/>
            <person name="Verster A.J."/>
            <person name="Radey M.C."/>
            <person name="Schmidtke D.T."/>
            <person name="Pope C.E."/>
            <person name="Hoffman L.R."/>
            <person name="Hajjar A.M."/>
            <person name="Peterson S.B."/>
            <person name="Borenstein E."/>
            <person name="Mougous J.D."/>
        </authorList>
    </citation>
    <scope>NUCLEOTIDE SEQUENCE</scope>
    <source>
        <strain evidence="1">H204</strain>
    </source>
</reference>
<reference evidence="2 8" key="4">
    <citation type="journal article" date="2019" name="Nat. Med.">
        <title>A library of human gut bacterial isolates paired with longitudinal multiomics data enables mechanistic microbiome research.</title>
        <authorList>
            <person name="Poyet M."/>
            <person name="Groussin M."/>
            <person name="Gibbons S.M."/>
            <person name="Avila-Pacheco J."/>
            <person name="Jiang X."/>
            <person name="Kearney S.M."/>
            <person name="Perrotta A.R."/>
            <person name="Berdy B."/>
            <person name="Zhao S."/>
            <person name="Lieberman T.D."/>
            <person name="Swanson P.K."/>
            <person name="Smith M."/>
            <person name="Roesemann S."/>
            <person name="Alexander J.E."/>
            <person name="Rich S.A."/>
            <person name="Livny J."/>
            <person name="Vlamakis H."/>
            <person name="Clish C."/>
            <person name="Bullock K."/>
            <person name="Deik A."/>
            <person name="Scott J."/>
            <person name="Pierce K.A."/>
            <person name="Xavier R.J."/>
            <person name="Alm E.J."/>
        </authorList>
    </citation>
    <scope>NUCLEOTIDE SEQUENCE [LARGE SCALE GENOMIC DNA]</scope>
    <source>
        <strain evidence="2 8">BIOML-A74</strain>
    </source>
</reference>
<evidence type="ECO:0000313" key="3">
    <source>
        <dbReference type="EMBL" id="RGV03819.1"/>
    </source>
</evidence>
<comment type="caution">
    <text evidence="3">The sequence shown here is derived from an EMBL/GenBank/DDBJ whole genome shotgun (WGS) entry which is preliminary data.</text>
</comment>
<protein>
    <submittedName>
        <fullName evidence="3">Uncharacterized protein</fullName>
    </submittedName>
</protein>
<organism evidence="3 5">
    <name type="scientific">Bacteroides xylanisolvens</name>
    <dbReference type="NCBI Taxonomy" id="371601"/>
    <lineage>
        <taxon>Bacteria</taxon>
        <taxon>Pseudomonadati</taxon>
        <taxon>Bacteroidota</taxon>
        <taxon>Bacteroidia</taxon>
        <taxon>Bacteroidales</taxon>
        <taxon>Bacteroidaceae</taxon>
        <taxon>Bacteroides</taxon>
    </lineage>
</organism>
<gene>
    <name evidence="4" type="ORF">DW075_22785</name>
    <name evidence="3" type="ORF">DWW25_24790</name>
    <name evidence="1" type="ORF">F6S82_15440</name>
    <name evidence="2" type="ORF">GA574_22270</name>
</gene>
<dbReference type="Proteomes" id="UP000327007">
    <property type="component" value="Unassembled WGS sequence"/>
</dbReference>
<evidence type="ECO:0000313" key="1">
    <source>
        <dbReference type="EMBL" id="KAA9044821.1"/>
    </source>
</evidence>
<dbReference type="Proteomes" id="UP000435059">
    <property type="component" value="Unassembled WGS sequence"/>
</dbReference>
<dbReference type="GeneID" id="75115761"/>
<dbReference type="Proteomes" id="UP000285503">
    <property type="component" value="Unassembled WGS sequence"/>
</dbReference>
<dbReference type="AlphaFoldDB" id="A0A412VEA7"/>
<keyword evidence="8" id="KW-1185">Reference proteome</keyword>
<reference evidence="5 6" key="2">
    <citation type="submission" date="2018-08" db="EMBL/GenBank/DDBJ databases">
        <title>A genome reference for cultivated species of the human gut microbiota.</title>
        <authorList>
            <person name="Zou Y."/>
            <person name="Xue W."/>
            <person name="Luo G."/>
        </authorList>
    </citation>
    <scope>NUCLEOTIDE SEQUENCE [LARGE SCALE GENOMIC DNA]</scope>
    <source>
        <strain evidence="3 5">AF14-7</strain>
        <strain evidence="4 6">AF46-11NS</strain>
    </source>
</reference>
<evidence type="ECO:0000313" key="4">
    <source>
        <dbReference type="EMBL" id="RHK18815.1"/>
    </source>
</evidence>
<dbReference type="EMBL" id="QRNE01000209">
    <property type="protein sequence ID" value="RHK18815.1"/>
    <property type="molecule type" value="Genomic_DNA"/>
</dbReference>
<evidence type="ECO:0000313" key="5">
    <source>
        <dbReference type="Proteomes" id="UP000283369"/>
    </source>
</evidence>
<evidence type="ECO:0000313" key="6">
    <source>
        <dbReference type="Proteomes" id="UP000285503"/>
    </source>
</evidence>
<sequence length="121" mass="13982">MDNARKKRKYRAIVACLLLLTMMPFFFVKAFHVHKEDLCISHDEQQSSHHDSADKCAICLFTLSSFTEAESFEYNCVQTENPVEYLIQKEKDITVTFPLLSLRAPPVQLLQSLSWVACIIR</sequence>
<reference evidence="7" key="1">
    <citation type="journal article" date="2018" name="J. Anim. Genet.">
        <title>Acquired interbacterial defense systems protect against interspecies antagonism in the human gut microbiome.</title>
        <authorList>
            <person name="Ross B.D."/>
            <person name="Verster A.J."/>
            <person name="Radey M.C."/>
            <person name="Schmidtke D.T."/>
            <person name="Pope C.E."/>
            <person name="Hoffman L.R."/>
            <person name="Hajjar A."/>
            <person name="Peterson S.B."/>
            <person name="Borenstein E."/>
            <person name="Mougous J."/>
        </authorList>
    </citation>
    <scope>NUCLEOTIDE SEQUENCE [LARGE SCALE GENOMIC DNA]</scope>
    <source>
        <strain evidence="7">H204</strain>
    </source>
</reference>
<evidence type="ECO:0000313" key="2">
    <source>
        <dbReference type="EMBL" id="KAB6082486.1"/>
    </source>
</evidence>
<dbReference type="EMBL" id="WDES01000049">
    <property type="protein sequence ID" value="KAB6082486.1"/>
    <property type="molecule type" value="Genomic_DNA"/>
</dbReference>
<proteinExistence type="predicted"/>
<dbReference type="EMBL" id="QRYV01000099">
    <property type="protein sequence ID" value="RGV03819.1"/>
    <property type="molecule type" value="Genomic_DNA"/>
</dbReference>
<accession>A0A412VEA7</accession>
<evidence type="ECO:0000313" key="8">
    <source>
        <dbReference type="Proteomes" id="UP000435059"/>
    </source>
</evidence>
<name>A0A412VEA7_9BACE</name>
<dbReference type="Proteomes" id="UP000283369">
    <property type="component" value="Unassembled WGS sequence"/>
</dbReference>
<dbReference type="RefSeq" id="WP_008017067.1">
    <property type="nucleotide sequence ID" value="NZ_CABKPA010000025.1"/>
</dbReference>
<evidence type="ECO:0000313" key="7">
    <source>
        <dbReference type="Proteomes" id="UP000327007"/>
    </source>
</evidence>
<dbReference type="EMBL" id="VYQC01000009">
    <property type="protein sequence ID" value="KAA9044821.1"/>
    <property type="molecule type" value="Genomic_DNA"/>
</dbReference>